<dbReference type="SUPFAM" id="SSF49785">
    <property type="entry name" value="Galactose-binding domain-like"/>
    <property type="match status" value="1"/>
</dbReference>
<dbReference type="EMBL" id="JAGGLB010000010">
    <property type="protein sequence ID" value="MBP1991689.1"/>
    <property type="molecule type" value="Genomic_DNA"/>
</dbReference>
<dbReference type="Proteomes" id="UP001519287">
    <property type="component" value="Unassembled WGS sequence"/>
</dbReference>
<sequence length="923" mass="103455">MLLEKSVEDGADGVLQREFLQPSDEFTPIPFWFWNDELKESELLRQIQDFKDKGVMGFVIHPRLGLPETIPYMSEIYLQMVETAVREAEKQEMVVFLYDEAMYPSGSAMGMVVKANPAYASKGLKMTELRCGNEPIYTLPSCSLPLEGVEAEVEGAGDICVSAQAIVKTAAGKIDIKQTILLDIEAGTEAGAGASGIVVRFVPPDDQDWSVVFFSEVFSMGTIRGVHFGQDDGEAGAPPAADLLNPQATETFIRLTHEKYYERLKPYFGSVIKAMFTDEPNMLGRGALPSLQPWTNGFLTYVQSFGFREAELPVLWLEAVEETDAIRRAYSKAVNSKLTESYYRPLSRWCEEHGVQLTGHPGGSGDIGLLEHFQLPGQDVVWRYIEPAEGKMLDGPHSTMAKCASDSARHRGRRRNANECFGACGKNNIGWNFSPDEMKWYMDWLFVRGTNLLIPHAFYYSILGERKNERPPDVGPNSPWWPHYKEISNYIKRMSWLMTDGVNVTPIAVLCEEDFLPWQIVKPLYENQIEFNYLEEALFVSSCQLRGGSIEIARQSYSVIVVEAPERYSEETHAKLQEFSNQGGKVIVWRTEGNASNNSSTSSTSHDSNSSNSLNDSNISPLKKAVEITSVEEVIAAVDQCVKCDVRLQPSAGFLRVSHIRKGDRHWYLLVNEGEESYEGMMDLAVCGRVEKWSPWHASIEKQSISNMDADSVSFPIRLDRRESVIYYVNPDQQPVLEDQSEAGEQRPIKGTEHQGLLLELKEGWTAVAAALTGAQSVQSATLKSWTEWKGMEHFSGSVVYETTFDLTDLELELESEFESEFEIEVESESESESAHKPGCQIRLDLGEVQEIAEIFVNDVYIGTRMWSPYQISIMAEVLHRGSNKLSLRVTNSLANAYNQALLPSGLMGPVTITSIPFKETNL</sequence>
<name>A0ABS4IVS8_9BACL</name>
<dbReference type="PANTHER" id="PTHR36848:SF2">
    <property type="entry name" value="SECRETED PROTEIN"/>
    <property type="match status" value="1"/>
</dbReference>
<dbReference type="PANTHER" id="PTHR36848">
    <property type="entry name" value="DNA-BINDING PROTEIN (PUTATIVE SECRETED PROTEIN)-RELATED"/>
    <property type="match status" value="1"/>
</dbReference>
<dbReference type="InterPro" id="IPR008979">
    <property type="entry name" value="Galactose-bd-like_sf"/>
</dbReference>
<dbReference type="RefSeq" id="WP_209972430.1">
    <property type="nucleotide sequence ID" value="NZ_JAGGLB010000010.1"/>
</dbReference>
<protein>
    <submittedName>
        <fullName evidence="2">Uncharacterized protein</fullName>
    </submittedName>
</protein>
<organism evidence="2 3">
    <name type="scientific">Paenibacillus eucommiae</name>
    <dbReference type="NCBI Taxonomy" id="1355755"/>
    <lineage>
        <taxon>Bacteria</taxon>
        <taxon>Bacillati</taxon>
        <taxon>Bacillota</taxon>
        <taxon>Bacilli</taxon>
        <taxon>Bacillales</taxon>
        <taxon>Paenibacillaceae</taxon>
        <taxon>Paenibacillus</taxon>
    </lineage>
</organism>
<accession>A0ABS4IVS8</accession>
<dbReference type="Gene3D" id="2.60.120.260">
    <property type="entry name" value="Galactose-binding domain-like"/>
    <property type="match status" value="1"/>
</dbReference>
<evidence type="ECO:0000256" key="1">
    <source>
        <dbReference type="SAM" id="MobiDB-lite"/>
    </source>
</evidence>
<comment type="caution">
    <text evidence="2">The sequence shown here is derived from an EMBL/GenBank/DDBJ whole genome shotgun (WGS) entry which is preliminary data.</text>
</comment>
<keyword evidence="3" id="KW-1185">Reference proteome</keyword>
<gene>
    <name evidence="2" type="ORF">J2Z66_003296</name>
</gene>
<proteinExistence type="predicted"/>
<feature type="region of interest" description="Disordered" evidence="1">
    <location>
        <begin position="594"/>
        <end position="616"/>
    </location>
</feature>
<dbReference type="Pfam" id="PF17132">
    <property type="entry name" value="Glyco_hydro_106"/>
    <property type="match status" value="1"/>
</dbReference>
<reference evidence="2 3" key="1">
    <citation type="submission" date="2021-03" db="EMBL/GenBank/DDBJ databases">
        <title>Genomic Encyclopedia of Type Strains, Phase IV (KMG-IV): sequencing the most valuable type-strain genomes for metagenomic binning, comparative biology and taxonomic classification.</title>
        <authorList>
            <person name="Goeker M."/>
        </authorList>
    </citation>
    <scope>NUCLEOTIDE SEQUENCE [LARGE SCALE GENOMIC DNA]</scope>
    <source>
        <strain evidence="2 3">DSM 26048</strain>
    </source>
</reference>
<evidence type="ECO:0000313" key="3">
    <source>
        <dbReference type="Proteomes" id="UP001519287"/>
    </source>
</evidence>
<evidence type="ECO:0000313" key="2">
    <source>
        <dbReference type="EMBL" id="MBP1991689.1"/>
    </source>
</evidence>
<dbReference type="InterPro" id="IPR053161">
    <property type="entry name" value="Ulvan_degrading_GH"/>
</dbReference>